<dbReference type="PANTHER" id="PTHR30273">
    <property type="entry name" value="PERIPLASMIC SIGNAL SENSOR AND SIGMA FACTOR ACTIVATOR FECR-RELATED"/>
    <property type="match status" value="1"/>
</dbReference>
<dbReference type="PIRSF" id="PIRSF018266">
    <property type="entry name" value="FecR"/>
    <property type="match status" value="1"/>
</dbReference>
<accession>D9QEZ5</accession>
<dbReference type="Pfam" id="PF16220">
    <property type="entry name" value="DUF4880"/>
    <property type="match status" value="1"/>
</dbReference>
<evidence type="ECO:0000259" key="2">
    <source>
        <dbReference type="Pfam" id="PF04773"/>
    </source>
</evidence>
<name>D9QEZ5_BRESC</name>
<dbReference type="PANTHER" id="PTHR30273:SF2">
    <property type="entry name" value="PROTEIN FECR"/>
    <property type="match status" value="1"/>
</dbReference>
<protein>
    <submittedName>
        <fullName evidence="4">Anti-FecI sigma factor, FecR</fullName>
    </submittedName>
</protein>
<dbReference type="BioCyc" id="BSUB633149:G1GM8-1166-MONOMER"/>
<dbReference type="Pfam" id="PF04773">
    <property type="entry name" value="FecR"/>
    <property type="match status" value="1"/>
</dbReference>
<proteinExistence type="predicted"/>
<dbReference type="AlphaFoldDB" id="D9QEZ5"/>
<feature type="domain" description="FecR N-terminal" evidence="3">
    <location>
        <begin position="8"/>
        <end position="50"/>
    </location>
</feature>
<dbReference type="eggNOG" id="COG3712">
    <property type="taxonomic scope" value="Bacteria"/>
</dbReference>
<feature type="domain" description="FecR protein" evidence="2">
    <location>
        <begin position="114"/>
        <end position="201"/>
    </location>
</feature>
<dbReference type="InterPro" id="IPR006860">
    <property type="entry name" value="FecR"/>
</dbReference>
<dbReference type="RefSeq" id="WP_013268583.1">
    <property type="nucleotide sequence ID" value="NC_014375.1"/>
</dbReference>
<dbReference type="OrthoDB" id="7185479at2"/>
<keyword evidence="1" id="KW-0812">Transmembrane</keyword>
<keyword evidence="1" id="KW-0472">Membrane</keyword>
<organism evidence="4 5">
    <name type="scientific">Brevundimonas subvibrioides (strain ATCC 15264 / DSM 4735 / LMG 14903 / NBRC 16000 / CB 81)</name>
    <name type="common">Caulobacter subvibrioides</name>
    <dbReference type="NCBI Taxonomy" id="633149"/>
    <lineage>
        <taxon>Bacteria</taxon>
        <taxon>Pseudomonadati</taxon>
        <taxon>Pseudomonadota</taxon>
        <taxon>Alphaproteobacteria</taxon>
        <taxon>Caulobacterales</taxon>
        <taxon>Caulobacteraceae</taxon>
        <taxon>Brevundimonas</taxon>
    </lineage>
</organism>
<evidence type="ECO:0000256" key="1">
    <source>
        <dbReference type="SAM" id="Phobius"/>
    </source>
</evidence>
<evidence type="ECO:0000313" key="4">
    <source>
        <dbReference type="EMBL" id="ADL00480.1"/>
    </source>
</evidence>
<dbReference type="Gene3D" id="2.60.120.1440">
    <property type="match status" value="1"/>
</dbReference>
<gene>
    <name evidence="4" type="ordered locus">Bresu_1168</name>
</gene>
<sequence>MTDVSVHDQAIRWFVALRDESADEGQWLAFQGWLEADADHPRAYDAVERMWLDLDEAEAAPDVVAPSPSPRRARPSGRPSVTRRLVPAFAIAASLVLAAGLWLNLSGRPQTFVTTDATRVVVLDDGSSVHLNRHSRMSVRMTDDQRMVTLDEGEAAFDVVHRPDRPFVVRSGEQSVRVLGTAFDVLSHKGRYRVAVQRGAVAVDAGAGHDDTRLRAGQSIERVGLAPPVLSTISPDAATSWTQGTLIYRNASLSTVADDLSRYLDKPVIVGDPAKRVMFTGVLQVGDEATMARQLEDLLPIRVSRSSTEVRLTARGEG</sequence>
<dbReference type="Proteomes" id="UP000002696">
    <property type="component" value="Chromosome"/>
</dbReference>
<dbReference type="KEGG" id="bsb:Bresu_1168"/>
<dbReference type="GO" id="GO:0016989">
    <property type="term" value="F:sigma factor antagonist activity"/>
    <property type="evidence" value="ECO:0007669"/>
    <property type="project" value="TreeGrafter"/>
</dbReference>
<evidence type="ECO:0000313" key="5">
    <source>
        <dbReference type="Proteomes" id="UP000002696"/>
    </source>
</evidence>
<dbReference type="STRING" id="633149.Bresu_1168"/>
<keyword evidence="1" id="KW-1133">Transmembrane helix</keyword>
<keyword evidence="5" id="KW-1185">Reference proteome</keyword>
<feature type="transmembrane region" description="Helical" evidence="1">
    <location>
        <begin position="85"/>
        <end position="105"/>
    </location>
</feature>
<dbReference type="InterPro" id="IPR032623">
    <property type="entry name" value="FecR_N"/>
</dbReference>
<dbReference type="EMBL" id="CP002102">
    <property type="protein sequence ID" value="ADL00480.1"/>
    <property type="molecule type" value="Genomic_DNA"/>
</dbReference>
<reference evidence="5" key="1">
    <citation type="journal article" date="2011" name="J. Bacteriol.">
        <title>Genome sequences of eight morphologically diverse alphaproteobacteria.</title>
        <authorList>
            <consortium name="US DOE Joint Genome Institute"/>
            <person name="Brown P.J."/>
            <person name="Kysela D.T."/>
            <person name="Buechlein A."/>
            <person name="Hemmerich C."/>
            <person name="Brun Y.V."/>
        </authorList>
    </citation>
    <scope>NUCLEOTIDE SEQUENCE [LARGE SCALE GENOMIC DNA]</scope>
    <source>
        <strain evidence="5">ATCC 15264 / DSM 4735 / LMG 14903 / NBRC 16000 / CB 81</strain>
    </source>
</reference>
<dbReference type="HOGENOM" id="CLU_050192_0_2_5"/>
<evidence type="ECO:0000259" key="3">
    <source>
        <dbReference type="Pfam" id="PF16220"/>
    </source>
</evidence>
<dbReference type="InParanoid" id="D9QEZ5"/>
<dbReference type="InterPro" id="IPR012373">
    <property type="entry name" value="Ferrdict_sens_TM"/>
</dbReference>